<dbReference type="SUPFAM" id="SSF55166">
    <property type="entry name" value="Hedgehog/DD-peptidase"/>
    <property type="match status" value="1"/>
</dbReference>
<keyword evidence="3" id="KW-0378">Hydrolase</keyword>
<dbReference type="Pfam" id="PF13539">
    <property type="entry name" value="Peptidase_M15_4"/>
    <property type="match status" value="1"/>
</dbReference>
<dbReference type="EMBL" id="JBHSML010000014">
    <property type="protein sequence ID" value="MFC5518681.1"/>
    <property type="molecule type" value="Genomic_DNA"/>
</dbReference>
<evidence type="ECO:0000259" key="2">
    <source>
        <dbReference type="Pfam" id="PF13539"/>
    </source>
</evidence>
<dbReference type="Proteomes" id="UP001596150">
    <property type="component" value="Unassembled WGS sequence"/>
</dbReference>
<dbReference type="EC" id="3.4.-.-" evidence="3"/>
<sequence length="232" mass="25796">MSVRVLSLVAICLALPAAAEADPSVAFTARIEVLTDAQRAKMSGLSWHEGCPVPLDDLVSIHLKHFGYDNAVHDGLLVVHRRVAKEIAAAFQELFAARFPIERMQPYEDFAVAEYALSNDTVGFYCRPAQDNPNEFSWHAYGLAIDVNPMTNPYHDPKGWWPKGSNGERARSASGLLNESSGAIRIFMNHGWQWGGWEVAPDYMHFGKVTVGDDDNPLKRNVWASQLQFAPD</sequence>
<dbReference type="InterPro" id="IPR009045">
    <property type="entry name" value="Zn_M74/Hedgehog-like"/>
</dbReference>
<feature type="chain" id="PRO_5045771177" evidence="1">
    <location>
        <begin position="22"/>
        <end position="232"/>
    </location>
</feature>
<feature type="signal peptide" evidence="1">
    <location>
        <begin position="1"/>
        <end position="21"/>
    </location>
</feature>
<keyword evidence="4" id="KW-1185">Reference proteome</keyword>
<feature type="domain" description="Peptidase M15C" evidence="2">
    <location>
        <begin position="133"/>
        <end position="206"/>
    </location>
</feature>
<accession>A0ABW0Q273</accession>
<proteinExistence type="predicted"/>
<organism evidence="3 4">
    <name type="scientific">Kaistia terrae</name>
    <dbReference type="NCBI Taxonomy" id="537017"/>
    <lineage>
        <taxon>Bacteria</taxon>
        <taxon>Pseudomonadati</taxon>
        <taxon>Pseudomonadota</taxon>
        <taxon>Alphaproteobacteria</taxon>
        <taxon>Hyphomicrobiales</taxon>
        <taxon>Kaistiaceae</taxon>
        <taxon>Kaistia</taxon>
    </lineage>
</organism>
<reference evidence="4" key="1">
    <citation type="journal article" date="2019" name="Int. J. Syst. Evol. Microbiol.">
        <title>The Global Catalogue of Microorganisms (GCM) 10K type strain sequencing project: providing services to taxonomists for standard genome sequencing and annotation.</title>
        <authorList>
            <consortium name="The Broad Institute Genomics Platform"/>
            <consortium name="The Broad Institute Genome Sequencing Center for Infectious Disease"/>
            <person name="Wu L."/>
            <person name="Ma J."/>
        </authorList>
    </citation>
    <scope>NUCLEOTIDE SEQUENCE [LARGE SCALE GENOMIC DNA]</scope>
    <source>
        <strain evidence="4">KACC 12633</strain>
    </source>
</reference>
<name>A0ABW0Q273_9HYPH</name>
<dbReference type="InterPro" id="IPR039561">
    <property type="entry name" value="Peptidase_M15C"/>
</dbReference>
<keyword evidence="1" id="KW-0732">Signal</keyword>
<protein>
    <submittedName>
        <fullName evidence="3">M15 family metallopeptidase</fullName>
        <ecNumber evidence="3">3.4.-.-</ecNumber>
    </submittedName>
</protein>
<evidence type="ECO:0000313" key="4">
    <source>
        <dbReference type="Proteomes" id="UP001596150"/>
    </source>
</evidence>
<dbReference type="GO" id="GO:0016787">
    <property type="term" value="F:hydrolase activity"/>
    <property type="evidence" value="ECO:0007669"/>
    <property type="project" value="UniProtKB-KW"/>
</dbReference>
<evidence type="ECO:0000256" key="1">
    <source>
        <dbReference type="SAM" id="SignalP"/>
    </source>
</evidence>
<gene>
    <name evidence="3" type="ORF">ACFPP9_23100</name>
</gene>
<dbReference type="Gene3D" id="3.30.1380.10">
    <property type="match status" value="1"/>
</dbReference>
<evidence type="ECO:0000313" key="3">
    <source>
        <dbReference type="EMBL" id="MFC5518681.1"/>
    </source>
</evidence>
<dbReference type="RefSeq" id="WP_266344555.1">
    <property type="nucleotide sequence ID" value="NZ_JAPKNH010000005.1"/>
</dbReference>
<comment type="caution">
    <text evidence="3">The sequence shown here is derived from an EMBL/GenBank/DDBJ whole genome shotgun (WGS) entry which is preliminary data.</text>
</comment>